<dbReference type="EMBL" id="BAABFN010000006">
    <property type="protein sequence ID" value="GAA4314391.1"/>
    <property type="molecule type" value="Genomic_DNA"/>
</dbReference>
<feature type="region of interest" description="Disordered" evidence="1">
    <location>
        <begin position="1"/>
        <end position="63"/>
    </location>
</feature>
<reference evidence="3" key="1">
    <citation type="journal article" date="2019" name="Int. J. Syst. Evol. Microbiol.">
        <title>The Global Catalogue of Microorganisms (GCM) 10K type strain sequencing project: providing services to taxonomists for standard genome sequencing and annotation.</title>
        <authorList>
            <consortium name="The Broad Institute Genomics Platform"/>
            <consortium name="The Broad Institute Genome Sequencing Center for Infectious Disease"/>
            <person name="Wu L."/>
            <person name="Ma J."/>
        </authorList>
    </citation>
    <scope>NUCLEOTIDE SEQUENCE [LARGE SCALE GENOMIC DNA]</scope>
    <source>
        <strain evidence="3">JCM 17664</strain>
    </source>
</reference>
<accession>A0ABP8FZU2</accession>
<proteinExistence type="predicted"/>
<feature type="compositionally biased region" description="Polar residues" evidence="1">
    <location>
        <begin position="26"/>
        <end position="45"/>
    </location>
</feature>
<evidence type="ECO:0000313" key="3">
    <source>
        <dbReference type="Proteomes" id="UP001501207"/>
    </source>
</evidence>
<evidence type="ECO:0000256" key="1">
    <source>
        <dbReference type="SAM" id="MobiDB-lite"/>
    </source>
</evidence>
<dbReference type="Proteomes" id="UP001501207">
    <property type="component" value="Unassembled WGS sequence"/>
</dbReference>
<gene>
    <name evidence="2" type="ORF">GCM10023143_25220</name>
</gene>
<name>A0ABP8FZU2_9BACT</name>
<comment type="caution">
    <text evidence="2">The sequence shown here is derived from an EMBL/GenBank/DDBJ whole genome shotgun (WGS) entry which is preliminary data.</text>
</comment>
<keyword evidence="3" id="KW-1185">Reference proteome</keyword>
<protein>
    <submittedName>
        <fullName evidence="2">Uncharacterized protein</fullName>
    </submittedName>
</protein>
<sequence length="554" mass="60482">MALPLTPRAQVADIGQPPGAVPADSPSLSPEQTEGLSSHSSSDTPTPAGIPEDAGYLPSSLSPLKDSVQSRIRQVQQLPTRALTQINAKTARLQRRLNRASEKALRRFSRTQAKLYDKLSRVDSLAANNLFTKEADKLSQLPGSLQGKLTARTGKAGALASKINQLTGGKFSAATHSYFPYLDTLKNALGFLQGKGKGYLNQARGIRNQLQGSLDRVQTARRQLDQAAQLQTYLQQRQQQLLDQLGNLSSLGNSSRYGFLQKDLLRLNKEAYYYAARLKNYKELFSDKQKAEAEALALVQKIPAFKDFMKKHSALAGLFNLPGTGIIPSGATPDLTGLQTRDMVARELQQRLDGAGPGGRQQISQQMQQARQKLRDLKNKLPGGGSTAEMPNFQPKELKSKTFFQRLAFGGNVQFAKSTSGYPTTSDVAGQVAYKFSESGSAGVGASFKLGWGSSIQKIHFTAQGAGLRSFLDYKLKGTFYVNGGAELNYLKTQPDVPALKSLNGWTGSALIGLEKKYRVSSKLKGTLMLLYDFLHNQHTPATPPVLFRMGYEF</sequence>
<organism evidence="2 3">
    <name type="scientific">Compostibacter hankyongensis</name>
    <dbReference type="NCBI Taxonomy" id="1007089"/>
    <lineage>
        <taxon>Bacteria</taxon>
        <taxon>Pseudomonadati</taxon>
        <taxon>Bacteroidota</taxon>
        <taxon>Chitinophagia</taxon>
        <taxon>Chitinophagales</taxon>
        <taxon>Chitinophagaceae</taxon>
        <taxon>Compostibacter</taxon>
    </lineage>
</organism>
<evidence type="ECO:0000313" key="2">
    <source>
        <dbReference type="EMBL" id="GAA4314391.1"/>
    </source>
</evidence>
<feature type="compositionally biased region" description="Low complexity" evidence="1">
    <location>
        <begin position="361"/>
        <end position="371"/>
    </location>
</feature>
<feature type="region of interest" description="Disordered" evidence="1">
    <location>
        <begin position="353"/>
        <end position="373"/>
    </location>
</feature>